<dbReference type="EMBL" id="FQUT01000003">
    <property type="protein sequence ID" value="SHF14182.1"/>
    <property type="molecule type" value="Genomic_DNA"/>
</dbReference>
<sequence length="33" mass="4073">MLKEEQSDEYPLIPGLNYFRNYYVWHRANKSIP</sequence>
<keyword evidence="2" id="KW-1185">Reference proteome</keyword>
<dbReference type="AlphaFoldDB" id="A0A1M4Z8T6"/>
<name>A0A1M4Z8T6_9FLAO</name>
<dbReference type="Proteomes" id="UP000184518">
    <property type="component" value="Unassembled WGS sequence"/>
</dbReference>
<organism evidence="1 2">
    <name type="scientific">Chryseobacterium arachidis</name>
    <dbReference type="NCBI Taxonomy" id="1416778"/>
    <lineage>
        <taxon>Bacteria</taxon>
        <taxon>Pseudomonadati</taxon>
        <taxon>Bacteroidota</taxon>
        <taxon>Flavobacteriia</taxon>
        <taxon>Flavobacteriales</taxon>
        <taxon>Weeksellaceae</taxon>
        <taxon>Chryseobacterium group</taxon>
        <taxon>Chryseobacterium</taxon>
    </lineage>
</organism>
<accession>A0A1M4Z8T6</accession>
<evidence type="ECO:0000313" key="1">
    <source>
        <dbReference type="EMBL" id="SHF14182.1"/>
    </source>
</evidence>
<reference evidence="2" key="1">
    <citation type="submission" date="2016-11" db="EMBL/GenBank/DDBJ databases">
        <authorList>
            <person name="Varghese N."/>
            <person name="Submissions S."/>
        </authorList>
    </citation>
    <scope>NUCLEOTIDE SEQUENCE [LARGE SCALE GENOMIC DNA]</scope>
    <source>
        <strain evidence="2">DSM 27619</strain>
    </source>
</reference>
<gene>
    <name evidence="1" type="ORF">SAMN05443633_10383</name>
</gene>
<evidence type="ECO:0000313" key="2">
    <source>
        <dbReference type="Proteomes" id="UP000184518"/>
    </source>
</evidence>
<protein>
    <submittedName>
        <fullName evidence="1">Uncharacterized protein</fullName>
    </submittedName>
</protein>
<proteinExistence type="predicted"/>